<organism evidence="1 2">
    <name type="scientific">Ferrimonas balearica (strain DSM 9799 / CCM 4581 / KCTC 23876 / PAT)</name>
    <dbReference type="NCBI Taxonomy" id="550540"/>
    <lineage>
        <taxon>Bacteria</taxon>
        <taxon>Pseudomonadati</taxon>
        <taxon>Pseudomonadota</taxon>
        <taxon>Gammaproteobacteria</taxon>
        <taxon>Alteromonadales</taxon>
        <taxon>Ferrimonadaceae</taxon>
        <taxon>Ferrimonas</taxon>
    </lineage>
</organism>
<dbReference type="OrthoDB" id="6057646at2"/>
<proteinExistence type="predicted"/>
<protein>
    <submittedName>
        <fullName evidence="1">Uncharacterized protein</fullName>
    </submittedName>
</protein>
<dbReference type="KEGG" id="fbl:Fbal_1324"/>
<dbReference type="eggNOG" id="ENOG502Z8RR">
    <property type="taxonomic scope" value="Bacteria"/>
</dbReference>
<evidence type="ECO:0000313" key="1">
    <source>
        <dbReference type="EMBL" id="ADN75529.1"/>
    </source>
</evidence>
<evidence type="ECO:0000313" key="2">
    <source>
        <dbReference type="Proteomes" id="UP000006683"/>
    </source>
</evidence>
<dbReference type="STRING" id="550540.Fbal_1324"/>
<gene>
    <name evidence="1" type="ordered locus">Fbal_1324</name>
</gene>
<dbReference type="GeneID" id="67181545"/>
<keyword evidence="2" id="KW-1185">Reference proteome</keyword>
<sequence length="466" mass="51868">MITYRTQFPLNPEHHIHRVLDAGRVWIANSPHYALSGVLAGDPEIVDGTRFSLDDESMTFRHYEADEQLASFRFEVSDSSGVRWVTEVAAVKQDDKMSVSIQLSADAEQPLEKLGQGKAPYIVKVLLRDIGGGKDGALTVSDRPYYLDEDEVALAASLINGTAQCQLPIVYVSANNDNSAHVHASQLAGWLAGMAHVIVEPSRDFSFRLMPQVYNENAYGGAVAIYWPDGMGKWSFMPVNQYADPKVMQGAITAKLRNSLLYQRLKSQCRWGYIQEKVAKAKLEALKASGSDQVADYIELFDNEIAAKDEEIHRLESEIARLKYGSFNRSDNPIQDGAIALISGEPDLYQAERLALVMEALVAARDSAEPHSRRSDILSDLIEQNCSNGERESILTTLKAQLRAYKSMSSATRQSLEGLGFAVYEDGKHYKLIFRGDERYSFTLAKTGSDFRGGLNSYSDLKKRLF</sequence>
<dbReference type="AlphaFoldDB" id="E1SLZ7"/>
<name>E1SLZ7_FERBD</name>
<dbReference type="HOGENOM" id="CLU_045524_0_0_6"/>
<accession>E1SLZ7</accession>
<dbReference type="RefSeq" id="WP_013344835.1">
    <property type="nucleotide sequence ID" value="NC_014541.1"/>
</dbReference>
<dbReference type="Proteomes" id="UP000006683">
    <property type="component" value="Chromosome"/>
</dbReference>
<dbReference type="EMBL" id="CP002209">
    <property type="protein sequence ID" value="ADN75529.1"/>
    <property type="molecule type" value="Genomic_DNA"/>
</dbReference>
<reference evidence="1 2" key="1">
    <citation type="journal article" date="2010" name="Stand. Genomic Sci.">
        <title>Complete genome sequence of Ferrimonas balearica type strain (PAT).</title>
        <authorList>
            <person name="Nolan M."/>
            <person name="Sikorski J."/>
            <person name="Davenport K."/>
            <person name="Lucas S."/>
            <person name="Glavina Del Rio T."/>
            <person name="Tice H."/>
            <person name="Cheng J."/>
            <person name="Goodwin L."/>
            <person name="Pitluck S."/>
            <person name="Liolios K."/>
            <person name="Ivanova N."/>
            <person name="Mavromatis K."/>
            <person name="Ovchinnikova G."/>
            <person name="Pati A."/>
            <person name="Chen A."/>
            <person name="Palaniappan K."/>
            <person name="Land M."/>
            <person name="Hauser L."/>
            <person name="Chang Y."/>
            <person name="Jeffries C."/>
            <person name="Tapia R."/>
            <person name="Brettin T."/>
            <person name="Detter J."/>
            <person name="Han C."/>
            <person name="Yasawong M."/>
            <person name="Rohde M."/>
            <person name="Tindall B."/>
            <person name="Goker M."/>
            <person name="Woyke T."/>
            <person name="Bristow J."/>
            <person name="Eisen J."/>
            <person name="Markowitz V."/>
            <person name="Hugenholtz P."/>
            <person name="Kyrpides N."/>
            <person name="Klenk H."/>
            <person name="Lapidus A."/>
        </authorList>
    </citation>
    <scope>NUCLEOTIDE SEQUENCE [LARGE SCALE GENOMIC DNA]</scope>
    <source>
        <strain evidence="2">DSM 9799 / CCM 4581 / KCTC 23876 / PAT</strain>
    </source>
</reference>